<name>A0A6P8YD37_THRPL</name>
<dbReference type="AlphaFoldDB" id="A0A6P8YD37"/>
<accession>A0A6P8YD37</accession>
<evidence type="ECO:0000256" key="1">
    <source>
        <dbReference type="SAM" id="MobiDB-lite"/>
    </source>
</evidence>
<dbReference type="KEGG" id="tpal:117641235"/>
<dbReference type="GeneID" id="117641235"/>
<protein>
    <submittedName>
        <fullName evidence="3">Uncharacterized protein LOC117641235</fullName>
    </submittedName>
</protein>
<feature type="region of interest" description="Disordered" evidence="1">
    <location>
        <begin position="71"/>
        <end position="103"/>
    </location>
</feature>
<proteinExistence type="predicted"/>
<dbReference type="PANTHER" id="PTHR31025">
    <property type="entry name" value="SI:CH211-196P9.1-RELATED"/>
    <property type="match status" value="1"/>
</dbReference>
<dbReference type="RefSeq" id="XP_034234281.1">
    <property type="nucleotide sequence ID" value="XM_034378390.1"/>
</dbReference>
<dbReference type="Proteomes" id="UP000515158">
    <property type="component" value="Unplaced"/>
</dbReference>
<dbReference type="InParanoid" id="A0A6P8YD37"/>
<gene>
    <name evidence="3" type="primary">LOC117641235</name>
</gene>
<feature type="compositionally biased region" description="Polar residues" evidence="1">
    <location>
        <begin position="94"/>
        <end position="103"/>
    </location>
</feature>
<evidence type="ECO:0000313" key="3">
    <source>
        <dbReference type="RefSeq" id="XP_034234281.1"/>
    </source>
</evidence>
<organism evidence="3">
    <name type="scientific">Thrips palmi</name>
    <name type="common">Melon thrips</name>
    <dbReference type="NCBI Taxonomy" id="161013"/>
    <lineage>
        <taxon>Eukaryota</taxon>
        <taxon>Metazoa</taxon>
        <taxon>Ecdysozoa</taxon>
        <taxon>Arthropoda</taxon>
        <taxon>Hexapoda</taxon>
        <taxon>Insecta</taxon>
        <taxon>Pterygota</taxon>
        <taxon>Neoptera</taxon>
        <taxon>Paraneoptera</taxon>
        <taxon>Thysanoptera</taxon>
        <taxon>Terebrantia</taxon>
        <taxon>Thripoidea</taxon>
        <taxon>Thripidae</taxon>
        <taxon>Thrips</taxon>
    </lineage>
</organism>
<reference evidence="3" key="1">
    <citation type="submission" date="2025-08" db="UniProtKB">
        <authorList>
            <consortium name="RefSeq"/>
        </authorList>
    </citation>
    <scope>IDENTIFICATION</scope>
    <source>
        <tissue evidence="3">Total insect</tissue>
    </source>
</reference>
<dbReference type="PANTHER" id="PTHR31025:SF9">
    <property type="entry name" value="SI:DKEY-286J15.1"/>
    <property type="match status" value="1"/>
</dbReference>
<dbReference type="OrthoDB" id="6780164at2759"/>
<sequence>MDRASGSAENEESVAALLLSWGLDAPTIQRFIDEDFSVNHLAFLTDETINRLLPKAGPRECFKFKWTEWKGSQPGQPEKDPVTPIKRASKRPAQKSSTSPVSWTKLSLKEDEPSINEVHERLKSTPEGHSVLAYYNLHGKLNDTFRDILSTRVVTGETKLDFDKRIGKARFEELAHQIVELFPLEAEHTWFELEEKKRRKIVSGRLKHKFYNNRRTYIDVALISKATLEAELDSDEDLLSDSELSDDNILWLKEHDSPWTDVLSKWNNSFQVRKLLFRRCSSIGAIITDFPALKKEIGHELLIEDFNADHPELVYHVDTHWPLFLNYVKNLIQEKDSEFLSEVDEESDSACVEILCHLASIFKPRTHKTTVVDTTKKKQNLRSNRNQKGQKSRQLYVNSYFCLCTFVQCFEIGKLKGVLKERNRVLVKYGFTLQPFVVLVGPAARIRQSIIVLDNLIWECPNPIQAVDSLFKIFFVLNCSYPVESRHLWLLIQQCVYNINTPNDYKGSVGLKSYLAAYVKEWKSVVNDS</sequence>
<evidence type="ECO:0000313" key="2">
    <source>
        <dbReference type="Proteomes" id="UP000515158"/>
    </source>
</evidence>
<keyword evidence="2" id="KW-1185">Reference proteome</keyword>